<gene>
    <name evidence="6" type="ORF">HNR21_002798</name>
</gene>
<dbReference type="PROSITE" id="PS00552">
    <property type="entry name" value="HTH_MERR_1"/>
    <property type="match status" value="1"/>
</dbReference>
<comment type="caution">
    <text evidence="6">The sequence shown here is derived from an EMBL/GenBank/DDBJ whole genome shotgun (WGS) entry which is preliminary data.</text>
</comment>
<dbReference type="RefSeq" id="WP_182705548.1">
    <property type="nucleotide sequence ID" value="NZ_JACJII010000001.1"/>
</dbReference>
<dbReference type="SUPFAM" id="SSF46955">
    <property type="entry name" value="Putative DNA-binding domain"/>
    <property type="match status" value="1"/>
</dbReference>
<dbReference type="Gene3D" id="1.10.490.50">
    <property type="entry name" value="Antibiotic binding domain of TipA-like multidrug resistance regulators"/>
    <property type="match status" value="1"/>
</dbReference>
<evidence type="ECO:0000313" key="6">
    <source>
        <dbReference type="EMBL" id="MBA9003916.1"/>
    </source>
</evidence>
<evidence type="ECO:0000256" key="3">
    <source>
        <dbReference type="ARBA" id="ARBA00023159"/>
    </source>
</evidence>
<dbReference type="SUPFAM" id="SSF89082">
    <property type="entry name" value="Antibiotic binding domain of TipA-like multidrug resistance regulators"/>
    <property type="match status" value="1"/>
</dbReference>
<dbReference type="GO" id="GO:0003700">
    <property type="term" value="F:DNA-binding transcription factor activity"/>
    <property type="evidence" value="ECO:0007669"/>
    <property type="project" value="InterPro"/>
</dbReference>
<feature type="domain" description="HTH merR-type" evidence="5">
    <location>
        <begin position="1"/>
        <end position="71"/>
    </location>
</feature>
<dbReference type="Pfam" id="PF07739">
    <property type="entry name" value="TipAS"/>
    <property type="match status" value="1"/>
</dbReference>
<dbReference type="AlphaFoldDB" id="A0A7W3R8N3"/>
<keyword evidence="2 6" id="KW-0238">DNA-binding</keyword>
<dbReference type="InterPro" id="IPR047057">
    <property type="entry name" value="MerR_fam"/>
</dbReference>
<dbReference type="PRINTS" id="PR00040">
    <property type="entry name" value="HTHMERR"/>
</dbReference>
<organism evidence="6 7">
    <name type="scientific">Thermomonospora cellulosilytica</name>
    <dbReference type="NCBI Taxonomy" id="1411118"/>
    <lineage>
        <taxon>Bacteria</taxon>
        <taxon>Bacillati</taxon>
        <taxon>Actinomycetota</taxon>
        <taxon>Actinomycetes</taxon>
        <taxon>Streptosporangiales</taxon>
        <taxon>Thermomonosporaceae</taxon>
        <taxon>Thermomonospora</taxon>
    </lineage>
</organism>
<dbReference type="SMART" id="SM00422">
    <property type="entry name" value="HTH_MERR"/>
    <property type="match status" value="1"/>
</dbReference>
<keyword evidence="3" id="KW-0010">Activator</keyword>
<dbReference type="InterPro" id="IPR036244">
    <property type="entry name" value="TipA-like_antibiotic-bd"/>
</dbReference>
<dbReference type="InterPro" id="IPR000551">
    <property type="entry name" value="MerR-type_HTH_dom"/>
</dbReference>
<reference evidence="6 7" key="1">
    <citation type="submission" date="2020-08" db="EMBL/GenBank/DDBJ databases">
        <title>Sequencing the genomes of 1000 actinobacteria strains.</title>
        <authorList>
            <person name="Klenk H.-P."/>
        </authorList>
    </citation>
    <scope>NUCLEOTIDE SEQUENCE [LARGE SCALE GENOMIC DNA]</scope>
    <source>
        <strain evidence="6 7">DSM 45823</strain>
    </source>
</reference>
<dbReference type="InterPro" id="IPR012925">
    <property type="entry name" value="TipAS_dom"/>
</dbReference>
<dbReference type="CDD" id="cd01106">
    <property type="entry name" value="HTH_TipAL-Mta"/>
    <property type="match status" value="1"/>
</dbReference>
<keyword evidence="4" id="KW-0804">Transcription</keyword>
<keyword evidence="7" id="KW-1185">Reference proteome</keyword>
<dbReference type="PROSITE" id="PS50937">
    <property type="entry name" value="HTH_MERR_2"/>
    <property type="match status" value="1"/>
</dbReference>
<dbReference type="Proteomes" id="UP000539313">
    <property type="component" value="Unassembled WGS sequence"/>
</dbReference>
<dbReference type="GO" id="GO:0003677">
    <property type="term" value="F:DNA binding"/>
    <property type="evidence" value="ECO:0007669"/>
    <property type="project" value="UniProtKB-KW"/>
</dbReference>
<evidence type="ECO:0000313" key="7">
    <source>
        <dbReference type="Proteomes" id="UP000539313"/>
    </source>
</evidence>
<dbReference type="PANTHER" id="PTHR30204:SF90">
    <property type="entry name" value="HTH-TYPE TRANSCRIPTIONAL ACTIVATOR MTA"/>
    <property type="match status" value="1"/>
</dbReference>
<dbReference type="EMBL" id="JACJII010000001">
    <property type="protein sequence ID" value="MBA9003916.1"/>
    <property type="molecule type" value="Genomic_DNA"/>
</dbReference>
<evidence type="ECO:0000259" key="5">
    <source>
        <dbReference type="PROSITE" id="PS50937"/>
    </source>
</evidence>
<evidence type="ECO:0000256" key="2">
    <source>
        <dbReference type="ARBA" id="ARBA00023125"/>
    </source>
</evidence>
<evidence type="ECO:0000256" key="1">
    <source>
        <dbReference type="ARBA" id="ARBA00023015"/>
    </source>
</evidence>
<dbReference type="PANTHER" id="PTHR30204">
    <property type="entry name" value="REDOX-CYCLING DRUG-SENSING TRANSCRIPTIONAL ACTIVATOR SOXR"/>
    <property type="match status" value="1"/>
</dbReference>
<dbReference type="Gene3D" id="1.10.1660.10">
    <property type="match status" value="1"/>
</dbReference>
<dbReference type="Pfam" id="PF13411">
    <property type="entry name" value="MerR_1"/>
    <property type="match status" value="1"/>
</dbReference>
<name>A0A7W3R8N3_9ACTN</name>
<accession>A0A7W3R8N3</accession>
<protein>
    <submittedName>
        <fullName evidence="6">DNA-binding transcriptional MerR regulator</fullName>
    </submittedName>
</protein>
<proteinExistence type="predicted"/>
<evidence type="ECO:0000256" key="4">
    <source>
        <dbReference type="ARBA" id="ARBA00023163"/>
    </source>
</evidence>
<keyword evidence="1" id="KW-0805">Transcription regulation</keyword>
<sequence>MGYSIGQVADAAGVTVRTLRHYDDIGLLTPSARTATGYRRYDDADLERLQQILFYRELGFPLEDIAKILDDPDADALTHLRRQRELLRGRIDRLRAMVDAIELAMEARRVGVNLTPEERFEVFGDFDPDRYEAEAEERWGGTDAYRESQRRVASYTKEDWKRIKAEQEAIIRGFVEAMAAGVPAADARAMDLAERHRQSITDGFYECTVEIHRGLADLYVSDPRFTATYDRAAEGLAQYVHDAILANADRQEGR</sequence>
<dbReference type="InterPro" id="IPR009061">
    <property type="entry name" value="DNA-bd_dom_put_sf"/>
</dbReference>